<comment type="similarity">
    <text evidence="11">Belongs to the tetrahydrofolate dehydrogenase/cyclohydrolase family.</text>
</comment>
<sequence length="273" mass="29634">MLNKIMSAVILNGQELADKIKSDLAKKIFTLNKKPGLAVVLVGDNEASVSYIKRKEKACLEVGINFHKYLCPDNISEKELAELIEFLNKDIDVDGILLQLPLPKGFETQAIIDLISKDKDVDGFFSSGASEQVTPPTIAAIMELLKYTNEDLTSKKTLVIANSDIYTAKLDKYLSVFGIASVSRDSKIPDNCADYDIVIIALGQPNSLQKEMIKKEAIIIDVGINKLNGQIVGDADDSVKEVAAFVSPVPGGVGPLTVACLLKNVLEINLKLN</sequence>
<keyword evidence="9 11" id="KW-0486">Methionine biosynthesis</keyword>
<dbReference type="EMBL" id="PEZY01000005">
    <property type="protein sequence ID" value="PIS06292.1"/>
    <property type="molecule type" value="Genomic_DNA"/>
</dbReference>
<evidence type="ECO:0000256" key="6">
    <source>
        <dbReference type="ARBA" id="ARBA00022857"/>
    </source>
</evidence>
<evidence type="ECO:0000256" key="9">
    <source>
        <dbReference type="ARBA" id="ARBA00023167"/>
    </source>
</evidence>
<keyword evidence="10 11" id="KW-0511">Multifunctional enzyme</keyword>
<dbReference type="Pfam" id="PF00763">
    <property type="entry name" value="THF_DHG_CYH"/>
    <property type="match status" value="1"/>
</dbReference>
<accession>A0A2H0W4L1</accession>
<feature type="binding site" evidence="11">
    <location>
        <position position="224"/>
    </location>
    <ligand>
        <name>NADP(+)</name>
        <dbReference type="ChEBI" id="CHEBI:58349"/>
    </ligand>
</feature>
<dbReference type="InterPro" id="IPR046346">
    <property type="entry name" value="Aminoacid_DH-like_N_sf"/>
</dbReference>
<dbReference type="EC" id="3.5.4.9" evidence="11"/>
<feature type="domain" description="Tetrahydrofolate dehydrogenase/cyclohydrolase catalytic" evidence="12">
    <location>
        <begin position="11"/>
        <end position="122"/>
    </location>
</feature>
<keyword evidence="7 11" id="KW-0560">Oxidoreductase</keyword>
<keyword evidence="3 11" id="KW-0554">One-carbon metabolism</keyword>
<dbReference type="PANTHER" id="PTHR48099:SF5">
    <property type="entry name" value="C-1-TETRAHYDROFOLATE SYNTHASE, CYTOPLASMIC"/>
    <property type="match status" value="1"/>
</dbReference>
<dbReference type="InterPro" id="IPR000672">
    <property type="entry name" value="THF_DH/CycHdrlase"/>
</dbReference>
<dbReference type="SUPFAM" id="SSF53223">
    <property type="entry name" value="Aminoacid dehydrogenase-like, N-terminal domain"/>
    <property type="match status" value="1"/>
</dbReference>
<dbReference type="InterPro" id="IPR036291">
    <property type="entry name" value="NAD(P)-bd_dom_sf"/>
</dbReference>
<dbReference type="GO" id="GO:0005829">
    <property type="term" value="C:cytosol"/>
    <property type="evidence" value="ECO:0007669"/>
    <property type="project" value="TreeGrafter"/>
</dbReference>
<dbReference type="GO" id="GO:0004477">
    <property type="term" value="F:methenyltetrahydrofolate cyclohydrolase activity"/>
    <property type="evidence" value="ECO:0007669"/>
    <property type="project" value="UniProtKB-UniRule"/>
</dbReference>
<evidence type="ECO:0000256" key="3">
    <source>
        <dbReference type="ARBA" id="ARBA00022563"/>
    </source>
</evidence>
<dbReference type="HAMAP" id="MF_01576">
    <property type="entry name" value="THF_DHG_CYH"/>
    <property type="match status" value="1"/>
</dbReference>
<proteinExistence type="inferred from homology"/>
<dbReference type="PRINTS" id="PR00085">
    <property type="entry name" value="THFDHDRGNASE"/>
</dbReference>
<dbReference type="SUPFAM" id="SSF51735">
    <property type="entry name" value="NAD(P)-binding Rossmann-fold domains"/>
    <property type="match status" value="1"/>
</dbReference>
<comment type="catalytic activity">
    <reaction evidence="11">
        <text>(6R)-5,10-methylene-5,6,7,8-tetrahydrofolate + NADP(+) = (6R)-5,10-methenyltetrahydrofolate + NADPH</text>
        <dbReference type="Rhea" id="RHEA:22812"/>
        <dbReference type="ChEBI" id="CHEBI:15636"/>
        <dbReference type="ChEBI" id="CHEBI:57455"/>
        <dbReference type="ChEBI" id="CHEBI:57783"/>
        <dbReference type="ChEBI" id="CHEBI:58349"/>
        <dbReference type="EC" id="1.5.1.5"/>
    </reaction>
</comment>
<dbReference type="Gene3D" id="3.40.50.10860">
    <property type="entry name" value="Leucine Dehydrogenase, chain A, domain 1"/>
    <property type="match status" value="1"/>
</dbReference>
<dbReference type="InterPro" id="IPR020630">
    <property type="entry name" value="THF_DH/CycHdrlase_cat_dom"/>
</dbReference>
<dbReference type="Gene3D" id="3.40.50.720">
    <property type="entry name" value="NAD(P)-binding Rossmann-like Domain"/>
    <property type="match status" value="1"/>
</dbReference>
<keyword evidence="6 11" id="KW-0521">NADP</keyword>
<gene>
    <name evidence="11" type="primary">folD</name>
    <name evidence="14" type="ORF">COT80_01850</name>
</gene>
<dbReference type="FunFam" id="3.40.50.10860:FF:000005">
    <property type="entry name" value="C-1-tetrahydrofolate synthase, cytoplasmic, putative"/>
    <property type="match status" value="1"/>
</dbReference>
<comment type="function">
    <text evidence="11">Catalyzes the oxidation of 5,10-methylenetetrahydrofolate to 5,10-methenyltetrahydrofolate and then the hydrolysis of 5,10-methenyltetrahydrofolate to 10-formyltetrahydrofolate.</text>
</comment>
<comment type="pathway">
    <text evidence="1 11">One-carbon metabolism; tetrahydrofolate interconversion.</text>
</comment>
<protein>
    <recommendedName>
        <fullName evidence="11">Bifunctional protein FolD</fullName>
    </recommendedName>
    <domain>
        <recommendedName>
            <fullName evidence="11">Methylenetetrahydrofolate dehydrogenase</fullName>
            <ecNumber evidence="11">1.5.1.5</ecNumber>
        </recommendedName>
    </domain>
    <domain>
        <recommendedName>
            <fullName evidence="11">Methenyltetrahydrofolate cyclohydrolase</fullName>
            <ecNumber evidence="11">3.5.4.9</ecNumber>
        </recommendedName>
    </domain>
</protein>
<evidence type="ECO:0000256" key="4">
    <source>
        <dbReference type="ARBA" id="ARBA00022755"/>
    </source>
</evidence>
<dbReference type="Pfam" id="PF02882">
    <property type="entry name" value="THF_DHG_CYH_C"/>
    <property type="match status" value="1"/>
</dbReference>
<evidence type="ECO:0000256" key="1">
    <source>
        <dbReference type="ARBA" id="ARBA00004777"/>
    </source>
</evidence>
<keyword evidence="8 11" id="KW-0368">Histidine biosynthesis</keyword>
<reference evidence="15" key="1">
    <citation type="submission" date="2017-09" db="EMBL/GenBank/DDBJ databases">
        <title>Depth-based differentiation of microbial function through sediment-hosted aquifers and enrichment of novel symbionts in the deep terrestrial subsurface.</title>
        <authorList>
            <person name="Probst A.J."/>
            <person name="Ladd B."/>
            <person name="Jarett J.K."/>
            <person name="Geller-Mcgrath D.E."/>
            <person name="Sieber C.M.K."/>
            <person name="Emerson J.B."/>
            <person name="Anantharaman K."/>
            <person name="Thomas B.C."/>
            <person name="Malmstrom R."/>
            <person name="Stieglmeier M."/>
            <person name="Klingl A."/>
            <person name="Woyke T."/>
            <person name="Ryan C.M."/>
            <person name="Banfield J.F."/>
        </authorList>
    </citation>
    <scope>NUCLEOTIDE SEQUENCE [LARGE SCALE GENOMIC DNA]</scope>
</reference>
<dbReference type="GO" id="GO:0004488">
    <property type="term" value="F:methylenetetrahydrofolate dehydrogenase (NADP+) activity"/>
    <property type="evidence" value="ECO:0007669"/>
    <property type="project" value="UniProtKB-UniRule"/>
</dbReference>
<comment type="subunit">
    <text evidence="2 11">Homodimer.</text>
</comment>
<dbReference type="Proteomes" id="UP000229056">
    <property type="component" value="Unassembled WGS sequence"/>
</dbReference>
<dbReference type="GO" id="GO:0009086">
    <property type="term" value="P:methionine biosynthetic process"/>
    <property type="evidence" value="ECO:0007669"/>
    <property type="project" value="UniProtKB-KW"/>
</dbReference>
<name>A0A2H0W4L1_9BACT</name>
<dbReference type="GO" id="GO:0006164">
    <property type="term" value="P:purine nucleotide biosynthetic process"/>
    <property type="evidence" value="ECO:0007669"/>
    <property type="project" value="UniProtKB-KW"/>
</dbReference>
<evidence type="ECO:0000313" key="15">
    <source>
        <dbReference type="Proteomes" id="UP000229056"/>
    </source>
</evidence>
<evidence type="ECO:0000313" key="14">
    <source>
        <dbReference type="EMBL" id="PIS06292.1"/>
    </source>
</evidence>
<dbReference type="AlphaFoldDB" id="A0A2H0W4L1"/>
<keyword evidence="4 11" id="KW-0658">Purine biosynthesis</keyword>
<dbReference type="UniPathway" id="UPA00193"/>
<dbReference type="EC" id="1.5.1.5" evidence="11"/>
<organism evidence="14 15">
    <name type="scientific">Candidatus Buchananbacteria bacterium CG10_big_fil_rev_8_21_14_0_10_33_19</name>
    <dbReference type="NCBI Taxonomy" id="1974525"/>
    <lineage>
        <taxon>Bacteria</taxon>
        <taxon>Candidatus Buchananiibacteriota</taxon>
    </lineage>
</organism>
<feature type="domain" description="Tetrahydrofolate dehydrogenase/cyclohydrolase NAD(P)-binding" evidence="13">
    <location>
        <begin position="135"/>
        <end position="268"/>
    </location>
</feature>
<dbReference type="GO" id="GO:0035999">
    <property type="term" value="P:tetrahydrofolate interconversion"/>
    <property type="evidence" value="ECO:0007669"/>
    <property type="project" value="UniProtKB-UniRule"/>
</dbReference>
<keyword evidence="5 11" id="KW-0378">Hydrolase</keyword>
<evidence type="ECO:0000256" key="5">
    <source>
        <dbReference type="ARBA" id="ARBA00022801"/>
    </source>
</evidence>
<evidence type="ECO:0000256" key="10">
    <source>
        <dbReference type="ARBA" id="ARBA00023268"/>
    </source>
</evidence>
<comment type="catalytic activity">
    <reaction evidence="11">
        <text>(6R)-5,10-methenyltetrahydrofolate + H2O = (6R)-10-formyltetrahydrofolate + H(+)</text>
        <dbReference type="Rhea" id="RHEA:23700"/>
        <dbReference type="ChEBI" id="CHEBI:15377"/>
        <dbReference type="ChEBI" id="CHEBI:15378"/>
        <dbReference type="ChEBI" id="CHEBI:57455"/>
        <dbReference type="ChEBI" id="CHEBI:195366"/>
        <dbReference type="EC" id="3.5.4.9"/>
    </reaction>
</comment>
<evidence type="ECO:0000256" key="2">
    <source>
        <dbReference type="ARBA" id="ARBA00011738"/>
    </source>
</evidence>
<evidence type="ECO:0000256" key="7">
    <source>
        <dbReference type="ARBA" id="ARBA00023002"/>
    </source>
</evidence>
<dbReference type="PANTHER" id="PTHR48099">
    <property type="entry name" value="C-1-TETRAHYDROFOLATE SYNTHASE, CYTOPLASMIC-RELATED"/>
    <property type="match status" value="1"/>
</dbReference>
<dbReference type="GO" id="GO:0000105">
    <property type="term" value="P:L-histidine biosynthetic process"/>
    <property type="evidence" value="ECO:0007669"/>
    <property type="project" value="UniProtKB-KW"/>
</dbReference>
<comment type="caution">
    <text evidence="14">The sequence shown here is derived from an EMBL/GenBank/DDBJ whole genome shotgun (WGS) entry which is preliminary data.</text>
</comment>
<keyword evidence="11" id="KW-0028">Amino-acid biosynthesis</keyword>
<evidence type="ECO:0000259" key="13">
    <source>
        <dbReference type="Pfam" id="PF02882"/>
    </source>
</evidence>
<evidence type="ECO:0000256" key="11">
    <source>
        <dbReference type="HAMAP-Rule" id="MF_01576"/>
    </source>
</evidence>
<dbReference type="InterPro" id="IPR020631">
    <property type="entry name" value="THF_DH/CycHdrlase_NAD-bd_dom"/>
</dbReference>
<comment type="caution">
    <text evidence="11">Lacks conserved residue(s) required for the propagation of feature annotation.</text>
</comment>
<evidence type="ECO:0000256" key="8">
    <source>
        <dbReference type="ARBA" id="ARBA00023102"/>
    </source>
</evidence>
<evidence type="ECO:0000259" key="12">
    <source>
        <dbReference type="Pfam" id="PF00763"/>
    </source>
</evidence>